<evidence type="ECO:0000313" key="1">
    <source>
        <dbReference type="EMBL" id="CAB3931658.1"/>
    </source>
</evidence>
<name>A0A6S7F3Y7_9BURK</name>
<evidence type="ECO:0000313" key="2">
    <source>
        <dbReference type="Proteomes" id="UP000494183"/>
    </source>
</evidence>
<protein>
    <submittedName>
        <fullName evidence="1">Uncharacterized protein</fullName>
    </submittedName>
</protein>
<proteinExistence type="predicted"/>
<accession>A0A6S7F3Y7</accession>
<dbReference type="EMBL" id="CADILH010000003">
    <property type="protein sequence ID" value="CAB3931658.1"/>
    <property type="molecule type" value="Genomic_DNA"/>
</dbReference>
<reference evidence="1 2" key="1">
    <citation type="submission" date="2020-04" db="EMBL/GenBank/DDBJ databases">
        <authorList>
            <person name="De Canck E."/>
        </authorList>
    </citation>
    <scope>NUCLEOTIDE SEQUENCE [LARGE SCALE GENOMIC DNA]</scope>
    <source>
        <strain evidence="1 2">LMG 6000</strain>
    </source>
</reference>
<organism evidence="1 2">
    <name type="scientific">Achromobacter insolitus</name>
    <dbReference type="NCBI Taxonomy" id="217204"/>
    <lineage>
        <taxon>Bacteria</taxon>
        <taxon>Pseudomonadati</taxon>
        <taxon>Pseudomonadota</taxon>
        <taxon>Betaproteobacteria</taxon>
        <taxon>Burkholderiales</taxon>
        <taxon>Alcaligenaceae</taxon>
        <taxon>Achromobacter</taxon>
    </lineage>
</organism>
<sequence length="56" mass="6249">MEYRYRIGETVLLDTAAGGLAVVLDRREGVNGNEYLVESGGVQTWLAEWFLLKTGM</sequence>
<dbReference type="RefSeq" id="WP_175201659.1">
    <property type="nucleotide sequence ID" value="NZ_CADILH010000003.1"/>
</dbReference>
<keyword evidence="2" id="KW-1185">Reference proteome</keyword>
<dbReference type="AlphaFoldDB" id="A0A6S7F3Y7"/>
<dbReference type="Proteomes" id="UP000494183">
    <property type="component" value="Unassembled WGS sequence"/>
</dbReference>
<gene>
    <name evidence="1" type="ORF">LMG6000_02264</name>
</gene>